<dbReference type="EMBL" id="MCGR01000013">
    <property type="protein sequence ID" value="ORY87443.1"/>
    <property type="molecule type" value="Genomic_DNA"/>
</dbReference>
<dbReference type="GO" id="GO:0015095">
    <property type="term" value="F:magnesium ion transmembrane transporter activity"/>
    <property type="evidence" value="ECO:0007669"/>
    <property type="project" value="InterPro"/>
</dbReference>
<evidence type="ECO:0000313" key="7">
    <source>
        <dbReference type="EMBL" id="ORY87443.1"/>
    </source>
</evidence>
<dbReference type="OrthoDB" id="6428174at2759"/>
<feature type="transmembrane region" description="Helical" evidence="6">
    <location>
        <begin position="79"/>
        <end position="100"/>
    </location>
</feature>
<dbReference type="InterPro" id="IPR037185">
    <property type="entry name" value="EmrE-like"/>
</dbReference>
<gene>
    <name evidence="7" type="ORF">BCR35DRAFT_302204</name>
</gene>
<comment type="subcellular location">
    <subcellularLocation>
        <location evidence="1">Membrane</location>
        <topology evidence="1">Multi-pass membrane protein</topology>
    </subcellularLocation>
</comment>
<comment type="caution">
    <text evidence="7">The sequence shown here is derived from an EMBL/GenBank/DDBJ whole genome shotgun (WGS) entry which is preliminary data.</text>
</comment>
<reference evidence="7 8" key="1">
    <citation type="submission" date="2016-07" db="EMBL/GenBank/DDBJ databases">
        <title>Pervasive Adenine N6-methylation of Active Genes in Fungi.</title>
        <authorList>
            <consortium name="DOE Joint Genome Institute"/>
            <person name="Mondo S.J."/>
            <person name="Dannebaum R.O."/>
            <person name="Kuo R.C."/>
            <person name="Labutti K."/>
            <person name="Haridas S."/>
            <person name="Kuo A."/>
            <person name="Salamov A."/>
            <person name="Ahrendt S.R."/>
            <person name="Lipzen A."/>
            <person name="Sullivan W."/>
            <person name="Andreopoulos W.B."/>
            <person name="Clum A."/>
            <person name="Lindquist E."/>
            <person name="Daum C."/>
            <person name="Ramamoorthy G.K."/>
            <person name="Gryganskyi A."/>
            <person name="Culley D."/>
            <person name="Magnuson J.K."/>
            <person name="James T.Y."/>
            <person name="O'Malley M.A."/>
            <person name="Stajich J.E."/>
            <person name="Spatafora J.W."/>
            <person name="Visel A."/>
            <person name="Grigoriev I.V."/>
        </authorList>
    </citation>
    <scope>NUCLEOTIDE SEQUENCE [LARGE SCALE GENOMIC DNA]</scope>
    <source>
        <strain evidence="7 8">62-1032</strain>
    </source>
</reference>
<feature type="compositionally biased region" description="Basic and acidic residues" evidence="5">
    <location>
        <begin position="651"/>
        <end position="675"/>
    </location>
</feature>
<feature type="transmembrane region" description="Helical" evidence="6">
    <location>
        <begin position="132"/>
        <end position="152"/>
    </location>
</feature>
<evidence type="ECO:0000256" key="4">
    <source>
        <dbReference type="ARBA" id="ARBA00023136"/>
    </source>
</evidence>
<name>A0A1Y2FTV8_9BASI</name>
<dbReference type="GO" id="GO:0016020">
    <property type="term" value="C:membrane"/>
    <property type="evidence" value="ECO:0007669"/>
    <property type="project" value="UniProtKB-SubCell"/>
</dbReference>
<sequence length="675" mass="71263">MSTTSALASATSAAISASASAASKEGNPASYKVVGVCLAIGSGLFIGSSFVIKKKGLLSAQAKAGGVAGEGHAYLKSPLWWTGMILMIIGEILNFVAYAFTEAILVTPLGALSVVICAVLSSIFLKEKLTFFGKVGCLLAILGATIVALNGPQEQSTTTIKEFQHLFLSPGFLVYGSLVIAVSLGLIFFVAPKYGKTHMLVYITICSLIGGLSVACTSGLGSSILTSIRGDNQVKHWFFWFLFGFVVITLLTEINYLNKALELYNTAMVTPTYYVIFTGATLVTSVILNQGFAASAVDIVTVVMGFLVICCGITLLQLSKVEPSDIASTQGLDRRSTMLLSASRARAHVDADYEKGLDMEDPGIDALRGSFGAIGSIHRAMSARRSMRRESRFDPSTLGRTGAPGAMGSGPTEGGMGMSVLRGVQLYDAPMPYDAADKISFHSATISVAPPEAPFASGSGNRDRTGSITFAQSDSVHIYPTDPHGAATHHDQDRLAGSHMHIPQPGSADIANSGFSPSSAFSVGAFSSTPSSPALTRSATSPTTPAYTDPFEEGKIRELGDDEDDDEKDATRAQTLPRRGSSPLAERLGQRFAASSPDVTSPTSSSRSRFGLPSFSSRDSSKDRHRTAHPHGPKDIEESESEALVGGEQAPGRRDSLDSEEGLSRFETRDSTDQL</sequence>
<feature type="transmembrane region" description="Helical" evidence="6">
    <location>
        <begin position="31"/>
        <end position="52"/>
    </location>
</feature>
<feature type="compositionally biased region" description="Gly residues" evidence="5">
    <location>
        <begin position="405"/>
        <end position="414"/>
    </location>
</feature>
<keyword evidence="4 6" id="KW-0472">Membrane</keyword>
<feature type="transmembrane region" description="Helical" evidence="6">
    <location>
        <begin position="237"/>
        <end position="257"/>
    </location>
</feature>
<evidence type="ECO:0000256" key="2">
    <source>
        <dbReference type="ARBA" id="ARBA00022692"/>
    </source>
</evidence>
<dbReference type="PANTHER" id="PTHR12570:SF92">
    <property type="entry name" value="SPICHTHYIN, ISOFORM B"/>
    <property type="match status" value="1"/>
</dbReference>
<evidence type="ECO:0000256" key="1">
    <source>
        <dbReference type="ARBA" id="ARBA00004141"/>
    </source>
</evidence>
<proteinExistence type="predicted"/>
<dbReference type="InterPro" id="IPR008521">
    <property type="entry name" value="Mg_trans_NIPA"/>
</dbReference>
<feature type="transmembrane region" description="Helical" evidence="6">
    <location>
        <begin position="269"/>
        <end position="288"/>
    </location>
</feature>
<evidence type="ECO:0000256" key="6">
    <source>
        <dbReference type="SAM" id="Phobius"/>
    </source>
</evidence>
<feature type="compositionally biased region" description="Polar residues" evidence="5">
    <location>
        <begin position="513"/>
        <end position="546"/>
    </location>
</feature>
<evidence type="ECO:0000256" key="5">
    <source>
        <dbReference type="SAM" id="MobiDB-lite"/>
    </source>
</evidence>
<dbReference type="InParanoid" id="A0A1Y2FTV8"/>
<feature type="transmembrane region" description="Helical" evidence="6">
    <location>
        <begin position="294"/>
        <end position="316"/>
    </location>
</feature>
<organism evidence="7 8">
    <name type="scientific">Leucosporidium creatinivorum</name>
    <dbReference type="NCBI Taxonomy" id="106004"/>
    <lineage>
        <taxon>Eukaryota</taxon>
        <taxon>Fungi</taxon>
        <taxon>Dikarya</taxon>
        <taxon>Basidiomycota</taxon>
        <taxon>Pucciniomycotina</taxon>
        <taxon>Microbotryomycetes</taxon>
        <taxon>Leucosporidiales</taxon>
        <taxon>Leucosporidium</taxon>
    </lineage>
</organism>
<feature type="compositionally biased region" description="Low complexity" evidence="5">
    <location>
        <begin position="595"/>
        <end position="609"/>
    </location>
</feature>
<accession>A0A1Y2FTV8</accession>
<keyword evidence="3 6" id="KW-1133">Transmembrane helix</keyword>
<feature type="region of interest" description="Disordered" evidence="5">
    <location>
        <begin position="477"/>
        <end position="675"/>
    </location>
</feature>
<feature type="transmembrane region" description="Helical" evidence="6">
    <location>
        <begin position="172"/>
        <end position="192"/>
    </location>
</feature>
<dbReference type="PANTHER" id="PTHR12570">
    <property type="match status" value="1"/>
</dbReference>
<dbReference type="AlphaFoldDB" id="A0A1Y2FTV8"/>
<keyword evidence="2 6" id="KW-0812">Transmembrane</keyword>
<feature type="region of interest" description="Disordered" evidence="5">
    <location>
        <begin position="384"/>
        <end position="414"/>
    </location>
</feature>
<keyword evidence="8" id="KW-1185">Reference proteome</keyword>
<evidence type="ECO:0000256" key="3">
    <source>
        <dbReference type="ARBA" id="ARBA00022989"/>
    </source>
</evidence>
<feature type="transmembrane region" description="Helical" evidence="6">
    <location>
        <begin position="106"/>
        <end position="125"/>
    </location>
</feature>
<feature type="transmembrane region" description="Helical" evidence="6">
    <location>
        <begin position="199"/>
        <end position="225"/>
    </location>
</feature>
<evidence type="ECO:0000313" key="8">
    <source>
        <dbReference type="Proteomes" id="UP000193467"/>
    </source>
</evidence>
<dbReference type="STRING" id="106004.A0A1Y2FTV8"/>
<protein>
    <submittedName>
        <fullName evidence="7">Magnesium transporter NIPA-domain-containing protein</fullName>
    </submittedName>
</protein>
<dbReference type="Pfam" id="PF05653">
    <property type="entry name" value="Mg_trans_NIPA"/>
    <property type="match status" value="1"/>
</dbReference>
<dbReference type="SUPFAM" id="SSF103481">
    <property type="entry name" value="Multidrug resistance efflux transporter EmrE"/>
    <property type="match status" value="1"/>
</dbReference>
<dbReference type="Proteomes" id="UP000193467">
    <property type="component" value="Unassembled WGS sequence"/>
</dbReference>